<proteinExistence type="predicted"/>
<comment type="caution">
    <text evidence="2">The sequence shown here is derived from an EMBL/GenBank/DDBJ whole genome shotgun (WGS) entry which is preliminary data.</text>
</comment>
<reference evidence="3" key="1">
    <citation type="journal article" date="2019" name="Int. J. Syst. Evol. Microbiol.">
        <title>The Global Catalogue of Microorganisms (GCM) 10K type strain sequencing project: providing services to taxonomists for standard genome sequencing and annotation.</title>
        <authorList>
            <consortium name="The Broad Institute Genomics Platform"/>
            <consortium name="The Broad Institute Genome Sequencing Center for Infectious Disease"/>
            <person name="Wu L."/>
            <person name="Ma J."/>
        </authorList>
    </citation>
    <scope>NUCLEOTIDE SEQUENCE [LARGE SCALE GENOMIC DNA]</scope>
    <source>
        <strain evidence="3">CGMCC 1.15809</strain>
    </source>
</reference>
<dbReference type="Proteomes" id="UP001596241">
    <property type="component" value="Unassembled WGS sequence"/>
</dbReference>
<feature type="region of interest" description="Disordered" evidence="1">
    <location>
        <begin position="89"/>
        <end position="110"/>
    </location>
</feature>
<dbReference type="RefSeq" id="WP_345092142.1">
    <property type="nucleotide sequence ID" value="NZ_BAAAWG010000019.1"/>
</dbReference>
<keyword evidence="3" id="KW-1185">Reference proteome</keyword>
<gene>
    <name evidence="2" type="ORF">ACFP3M_14575</name>
</gene>
<organism evidence="2 3">
    <name type="scientific">Streptomyces ramulosus</name>
    <dbReference type="NCBI Taxonomy" id="47762"/>
    <lineage>
        <taxon>Bacteria</taxon>
        <taxon>Bacillati</taxon>
        <taxon>Actinomycetota</taxon>
        <taxon>Actinomycetes</taxon>
        <taxon>Kitasatosporales</taxon>
        <taxon>Streptomycetaceae</taxon>
        <taxon>Streptomyces</taxon>
    </lineage>
</organism>
<name>A0ABW1FJC4_9ACTN</name>
<evidence type="ECO:0000256" key="1">
    <source>
        <dbReference type="SAM" id="MobiDB-lite"/>
    </source>
</evidence>
<sequence length="110" mass="11774">MAENLAADLSGINHGASQTDELSAIVLEISKQTQAVSLLVNEACGSGDETSEQLRKTLLPGAEAFHGLLGNLAKAFQQTAEDTFGTQKSFANAEEDNIDASHRLKQRMTR</sequence>
<protein>
    <submittedName>
        <fullName evidence="2">Uncharacterized protein</fullName>
    </submittedName>
</protein>
<evidence type="ECO:0000313" key="3">
    <source>
        <dbReference type="Proteomes" id="UP001596241"/>
    </source>
</evidence>
<dbReference type="EMBL" id="JBHSPW010000005">
    <property type="protein sequence ID" value="MFC5894042.1"/>
    <property type="molecule type" value="Genomic_DNA"/>
</dbReference>
<accession>A0ABW1FJC4</accession>
<evidence type="ECO:0000313" key="2">
    <source>
        <dbReference type="EMBL" id="MFC5894042.1"/>
    </source>
</evidence>